<evidence type="ECO:0000256" key="1">
    <source>
        <dbReference type="ARBA" id="ARBA00001946"/>
    </source>
</evidence>
<comment type="catalytic activity">
    <reaction evidence="10">
        <text>O-phospho-D-serine + H2O = D-serine + phosphate</text>
        <dbReference type="Rhea" id="RHEA:24873"/>
        <dbReference type="ChEBI" id="CHEBI:15377"/>
        <dbReference type="ChEBI" id="CHEBI:35247"/>
        <dbReference type="ChEBI" id="CHEBI:43474"/>
        <dbReference type="ChEBI" id="CHEBI:58680"/>
        <dbReference type="EC" id="3.1.3.3"/>
    </reaction>
</comment>
<keyword evidence="5" id="KW-0479">Metal-binding</keyword>
<evidence type="ECO:0000256" key="3">
    <source>
        <dbReference type="ARBA" id="ARBA00012640"/>
    </source>
</evidence>
<evidence type="ECO:0000256" key="4">
    <source>
        <dbReference type="ARBA" id="ARBA00022605"/>
    </source>
</evidence>
<dbReference type="PANTHER" id="PTHR43344">
    <property type="entry name" value="PHOSPHOSERINE PHOSPHATASE"/>
    <property type="match status" value="1"/>
</dbReference>
<keyword evidence="6" id="KW-0378">Hydrolase</keyword>
<dbReference type="AlphaFoldDB" id="A0A1G2H4Z2"/>
<evidence type="ECO:0000256" key="6">
    <source>
        <dbReference type="ARBA" id="ARBA00022801"/>
    </source>
</evidence>
<evidence type="ECO:0000313" key="11">
    <source>
        <dbReference type="EMBL" id="OGZ57419.1"/>
    </source>
</evidence>
<dbReference type="GO" id="GO:0036424">
    <property type="term" value="F:L-phosphoserine phosphatase activity"/>
    <property type="evidence" value="ECO:0007669"/>
    <property type="project" value="TreeGrafter"/>
</dbReference>
<accession>A0A1G2H4Z2</accession>
<organism evidence="11 12">
    <name type="scientific">Candidatus Spechtbacteria bacterium RIFCSPHIGHO2_01_FULL_43_30</name>
    <dbReference type="NCBI Taxonomy" id="1802158"/>
    <lineage>
        <taxon>Bacteria</taxon>
        <taxon>Candidatus Spechtiibacteriota</taxon>
    </lineage>
</organism>
<dbReference type="InterPro" id="IPR023214">
    <property type="entry name" value="HAD_sf"/>
</dbReference>
<evidence type="ECO:0000313" key="12">
    <source>
        <dbReference type="Proteomes" id="UP000177932"/>
    </source>
</evidence>
<dbReference type="SUPFAM" id="SSF56784">
    <property type="entry name" value="HAD-like"/>
    <property type="match status" value="1"/>
</dbReference>
<dbReference type="NCBIfam" id="TIGR01488">
    <property type="entry name" value="HAD-SF-IB"/>
    <property type="match status" value="1"/>
</dbReference>
<gene>
    <name evidence="11" type="ORF">A2827_00955</name>
</gene>
<dbReference type="GO" id="GO:0005737">
    <property type="term" value="C:cytoplasm"/>
    <property type="evidence" value="ECO:0007669"/>
    <property type="project" value="TreeGrafter"/>
</dbReference>
<dbReference type="Proteomes" id="UP000177932">
    <property type="component" value="Unassembled WGS sequence"/>
</dbReference>
<dbReference type="EC" id="3.1.3.3" evidence="3"/>
<protein>
    <recommendedName>
        <fullName evidence="3">phosphoserine phosphatase</fullName>
        <ecNumber evidence="3">3.1.3.3</ecNumber>
    </recommendedName>
</protein>
<keyword evidence="4" id="KW-0028">Amino-acid biosynthesis</keyword>
<sequence length="230" mass="27244">MRVNPKKFAVFDIDGTIFRSNLLVELTRELIEDGIFPITVERVYIEELQRWMDRRGSYGEYINKVVEAYRSNIRGVFLDDVLEVSERMMIFHKNHVYRYTRDLIKKLKNNYFLLAISHSPYHIVEPFCREWGFQKVYAQIYELDNAGKFTGVIEYEDLITRKGKVLERAIEKEKLTLAGSIGVGDTDSDIPMLRMVSRAIAFNPNKKLYQAARKNRWEIIVERKDMVYRI</sequence>
<dbReference type="Gene3D" id="3.40.50.1000">
    <property type="entry name" value="HAD superfamily/HAD-like"/>
    <property type="match status" value="1"/>
</dbReference>
<keyword evidence="7" id="KW-0460">Magnesium</keyword>
<dbReference type="GO" id="GO:0006564">
    <property type="term" value="P:L-serine biosynthetic process"/>
    <property type="evidence" value="ECO:0007669"/>
    <property type="project" value="UniProtKB-KW"/>
</dbReference>
<keyword evidence="8" id="KW-0718">Serine biosynthesis</keyword>
<dbReference type="EMBL" id="MHOD01000031">
    <property type="protein sequence ID" value="OGZ57419.1"/>
    <property type="molecule type" value="Genomic_DNA"/>
</dbReference>
<comment type="caution">
    <text evidence="11">The sequence shown here is derived from an EMBL/GenBank/DDBJ whole genome shotgun (WGS) entry which is preliminary data.</text>
</comment>
<comment type="cofactor">
    <cofactor evidence="1">
        <name>Mg(2+)</name>
        <dbReference type="ChEBI" id="CHEBI:18420"/>
    </cofactor>
</comment>
<dbReference type="STRING" id="1802158.A2827_00955"/>
<dbReference type="InterPro" id="IPR036412">
    <property type="entry name" value="HAD-like_sf"/>
</dbReference>
<evidence type="ECO:0000256" key="8">
    <source>
        <dbReference type="ARBA" id="ARBA00023299"/>
    </source>
</evidence>
<dbReference type="Pfam" id="PF12710">
    <property type="entry name" value="HAD"/>
    <property type="match status" value="1"/>
</dbReference>
<evidence type="ECO:0000256" key="7">
    <source>
        <dbReference type="ARBA" id="ARBA00022842"/>
    </source>
</evidence>
<comment type="pathway">
    <text evidence="2">Amino-acid biosynthesis; L-serine biosynthesis; L-serine from 3-phospho-D-glycerate: step 3/3.</text>
</comment>
<dbReference type="PANTHER" id="PTHR43344:SF2">
    <property type="entry name" value="PHOSPHOSERINE PHOSPHATASE"/>
    <property type="match status" value="1"/>
</dbReference>
<name>A0A1G2H4Z2_9BACT</name>
<evidence type="ECO:0000256" key="5">
    <source>
        <dbReference type="ARBA" id="ARBA00022723"/>
    </source>
</evidence>
<comment type="catalytic activity">
    <reaction evidence="9">
        <text>O-phospho-L-serine + H2O = L-serine + phosphate</text>
        <dbReference type="Rhea" id="RHEA:21208"/>
        <dbReference type="ChEBI" id="CHEBI:15377"/>
        <dbReference type="ChEBI" id="CHEBI:33384"/>
        <dbReference type="ChEBI" id="CHEBI:43474"/>
        <dbReference type="ChEBI" id="CHEBI:57524"/>
        <dbReference type="EC" id="3.1.3.3"/>
    </reaction>
</comment>
<evidence type="ECO:0000256" key="2">
    <source>
        <dbReference type="ARBA" id="ARBA00005135"/>
    </source>
</evidence>
<evidence type="ECO:0000256" key="10">
    <source>
        <dbReference type="ARBA" id="ARBA00048523"/>
    </source>
</evidence>
<proteinExistence type="predicted"/>
<dbReference type="InterPro" id="IPR050582">
    <property type="entry name" value="HAD-like_SerB"/>
</dbReference>
<dbReference type="GO" id="GO:0000287">
    <property type="term" value="F:magnesium ion binding"/>
    <property type="evidence" value="ECO:0007669"/>
    <property type="project" value="TreeGrafter"/>
</dbReference>
<evidence type="ECO:0000256" key="9">
    <source>
        <dbReference type="ARBA" id="ARBA00048138"/>
    </source>
</evidence>
<reference evidence="11 12" key="1">
    <citation type="journal article" date="2016" name="Nat. Commun.">
        <title>Thousands of microbial genomes shed light on interconnected biogeochemical processes in an aquifer system.</title>
        <authorList>
            <person name="Anantharaman K."/>
            <person name="Brown C.T."/>
            <person name="Hug L.A."/>
            <person name="Sharon I."/>
            <person name="Castelle C.J."/>
            <person name="Probst A.J."/>
            <person name="Thomas B.C."/>
            <person name="Singh A."/>
            <person name="Wilkins M.J."/>
            <person name="Karaoz U."/>
            <person name="Brodie E.L."/>
            <person name="Williams K.H."/>
            <person name="Hubbard S.S."/>
            <person name="Banfield J.F."/>
        </authorList>
    </citation>
    <scope>NUCLEOTIDE SEQUENCE [LARGE SCALE GENOMIC DNA]</scope>
</reference>